<organism evidence="2 3">
    <name type="scientific">Paenibacillus lacisoli</name>
    <dbReference type="NCBI Taxonomy" id="3064525"/>
    <lineage>
        <taxon>Bacteria</taxon>
        <taxon>Bacillati</taxon>
        <taxon>Bacillota</taxon>
        <taxon>Bacilli</taxon>
        <taxon>Bacillales</taxon>
        <taxon>Paenibacillaceae</taxon>
        <taxon>Paenibacillus</taxon>
    </lineage>
</organism>
<dbReference type="CDD" id="cd00657">
    <property type="entry name" value="Ferritin_like"/>
    <property type="match status" value="1"/>
</dbReference>
<dbReference type="InterPro" id="IPR012347">
    <property type="entry name" value="Ferritin-like"/>
</dbReference>
<gene>
    <name evidence="2" type="ORF">Q5741_16525</name>
</gene>
<dbReference type="Pfam" id="PF02915">
    <property type="entry name" value="Rubrerythrin"/>
    <property type="match status" value="1"/>
</dbReference>
<comment type="caution">
    <text evidence="2">The sequence shown here is derived from an EMBL/GenBank/DDBJ whole genome shotgun (WGS) entry which is preliminary data.</text>
</comment>
<evidence type="ECO:0000259" key="1">
    <source>
        <dbReference type="Pfam" id="PF02915"/>
    </source>
</evidence>
<reference evidence="2 3" key="1">
    <citation type="submission" date="2023-07" db="EMBL/GenBank/DDBJ databases">
        <title>Paenibacillus sp. JX-17 nov. isolated from soil.</title>
        <authorList>
            <person name="Wan Y."/>
            <person name="Liu B."/>
        </authorList>
    </citation>
    <scope>NUCLEOTIDE SEQUENCE [LARGE SCALE GENOMIC DNA]</scope>
    <source>
        <strain evidence="2 3">JX-17</strain>
    </source>
</reference>
<evidence type="ECO:0000313" key="2">
    <source>
        <dbReference type="EMBL" id="MDO7908019.1"/>
    </source>
</evidence>
<dbReference type="InterPro" id="IPR003251">
    <property type="entry name" value="Rr_diiron-bd_dom"/>
</dbReference>
<dbReference type="Proteomes" id="UP001240171">
    <property type="component" value="Unassembled WGS sequence"/>
</dbReference>
<accession>A0ABT9CHA4</accession>
<proteinExistence type="predicted"/>
<keyword evidence="3" id="KW-1185">Reference proteome</keyword>
<dbReference type="EMBL" id="JAUQTB010000011">
    <property type="protein sequence ID" value="MDO7908019.1"/>
    <property type="molecule type" value="Genomic_DNA"/>
</dbReference>
<protein>
    <submittedName>
        <fullName evidence="2">Ferritin-like domain-containing protein</fullName>
    </submittedName>
</protein>
<name>A0ABT9CHA4_9BACL</name>
<dbReference type="Gene3D" id="1.20.1260.10">
    <property type="match status" value="1"/>
</dbReference>
<sequence length="176" mass="21231">MYLNTYPMPSPYWAYNPGWQHYYNHSRQEQKSYKTLQEALELIKKAVSGEREDELFYDYLISEAPTTEEKEIIETIRNDERKHNRMFRQIYQELTGQTIETPQNVEFEKPKSYYEGIRKALFGELGAVERYRDIRAGLPDRYHRDMVFEILTDELKHANKYNYILNLDARRSGKKK</sequence>
<dbReference type="InterPro" id="IPR009078">
    <property type="entry name" value="Ferritin-like_SF"/>
</dbReference>
<dbReference type="SUPFAM" id="SSF47240">
    <property type="entry name" value="Ferritin-like"/>
    <property type="match status" value="1"/>
</dbReference>
<feature type="domain" description="Rubrerythrin diiron-binding" evidence="1">
    <location>
        <begin position="41"/>
        <end position="161"/>
    </location>
</feature>
<evidence type="ECO:0000313" key="3">
    <source>
        <dbReference type="Proteomes" id="UP001240171"/>
    </source>
</evidence>